<reference evidence="1 2" key="1">
    <citation type="journal article" date="2017" name="Curr. Biol.">
        <title>The Evolution of Venom by Co-option of Single-Copy Genes.</title>
        <authorList>
            <person name="Martinson E.O."/>
            <person name="Mrinalini"/>
            <person name="Kelkar Y.D."/>
            <person name="Chang C.H."/>
            <person name="Werren J.H."/>
        </authorList>
    </citation>
    <scope>NUCLEOTIDE SEQUENCE [LARGE SCALE GENOMIC DNA]</scope>
    <source>
        <strain evidence="1 2">Alberta</strain>
        <tissue evidence="1">Whole body</tissue>
    </source>
</reference>
<keyword evidence="2" id="KW-1185">Reference proteome</keyword>
<proteinExistence type="predicted"/>
<dbReference type="EMBL" id="NNAY01000977">
    <property type="protein sequence ID" value="OXU25650.1"/>
    <property type="molecule type" value="Genomic_DNA"/>
</dbReference>
<protein>
    <submittedName>
        <fullName evidence="1">Uncharacterized protein</fullName>
    </submittedName>
</protein>
<name>A0A232F596_9HYME</name>
<evidence type="ECO:0000313" key="1">
    <source>
        <dbReference type="EMBL" id="OXU25650.1"/>
    </source>
</evidence>
<dbReference type="AlphaFoldDB" id="A0A232F596"/>
<comment type="caution">
    <text evidence="1">The sequence shown here is derived from an EMBL/GenBank/DDBJ whole genome shotgun (WGS) entry which is preliminary data.</text>
</comment>
<evidence type="ECO:0000313" key="2">
    <source>
        <dbReference type="Proteomes" id="UP000215335"/>
    </source>
</evidence>
<accession>A0A232F596</accession>
<sequence>MLPRTPHKPDAPAQSIDNSREEVDLLNLEQTNLVIQRSVEEVNLSNELRRRYQDFLSERRLHENYEEKMKHLVEDNERLQRSIEAEWSEWTRKQQDLERRLTELSRSNISDTDINTKQRISMELNLVDTHFAHANNEFESSSRNTIRNQSVLSTNDAIDNTIPKRGKSISTLKKITESDLGYFLDISEMSIKNLIL</sequence>
<dbReference type="Proteomes" id="UP000215335">
    <property type="component" value="Unassembled WGS sequence"/>
</dbReference>
<organism evidence="1 2">
    <name type="scientific">Trichomalopsis sarcophagae</name>
    <dbReference type="NCBI Taxonomy" id="543379"/>
    <lineage>
        <taxon>Eukaryota</taxon>
        <taxon>Metazoa</taxon>
        <taxon>Ecdysozoa</taxon>
        <taxon>Arthropoda</taxon>
        <taxon>Hexapoda</taxon>
        <taxon>Insecta</taxon>
        <taxon>Pterygota</taxon>
        <taxon>Neoptera</taxon>
        <taxon>Endopterygota</taxon>
        <taxon>Hymenoptera</taxon>
        <taxon>Apocrita</taxon>
        <taxon>Proctotrupomorpha</taxon>
        <taxon>Chalcidoidea</taxon>
        <taxon>Pteromalidae</taxon>
        <taxon>Pteromalinae</taxon>
        <taxon>Trichomalopsis</taxon>
    </lineage>
</organism>
<gene>
    <name evidence="1" type="ORF">TSAR_013615</name>
</gene>